<organism evidence="2 3">
    <name type="scientific">Desulfoluna butyratoxydans</name>
    <dbReference type="NCBI Taxonomy" id="231438"/>
    <lineage>
        <taxon>Bacteria</taxon>
        <taxon>Pseudomonadati</taxon>
        <taxon>Thermodesulfobacteriota</taxon>
        <taxon>Desulfobacteria</taxon>
        <taxon>Desulfobacterales</taxon>
        <taxon>Desulfolunaceae</taxon>
        <taxon>Desulfoluna</taxon>
    </lineage>
</organism>
<sequence length="183" mass="20225">MKRTCICLFLTAALAVVSAAWATPSSCPNKTADPSTPCPRTTCTATQEACLPQHRTCVAQMKKRPPCGRTSPKVMVKEEDGWKLVVHILQPGSRSQGYHGLLYKDGERMEGKRGDALKTPWGTYTWQGSMDERANLWDSTGWVSKDANPFAESAVTTPKEQTSMEELDRQIEEEMKGTQGSDL</sequence>
<dbReference type="RefSeq" id="WP_180139269.1">
    <property type="nucleotide sequence ID" value="NZ_CAADHO010000003.1"/>
</dbReference>
<name>A0A4U8YK72_9BACT</name>
<feature type="signal peptide" evidence="1">
    <location>
        <begin position="1"/>
        <end position="22"/>
    </location>
</feature>
<evidence type="ECO:0000313" key="2">
    <source>
        <dbReference type="EMBL" id="VFQ44226.1"/>
    </source>
</evidence>
<gene>
    <name evidence="2" type="ORF">MSL71_18710</name>
</gene>
<reference evidence="2 3" key="1">
    <citation type="submission" date="2019-03" db="EMBL/GenBank/DDBJ databases">
        <authorList>
            <person name="Nijsse B."/>
        </authorList>
    </citation>
    <scope>NUCLEOTIDE SEQUENCE [LARGE SCALE GENOMIC DNA]</scope>
    <source>
        <strain evidence="2">Desulfoluna butyratoxydans MSL71</strain>
    </source>
</reference>
<dbReference type="EMBL" id="CAADHO010000003">
    <property type="protein sequence ID" value="VFQ44226.1"/>
    <property type="molecule type" value="Genomic_DNA"/>
</dbReference>
<proteinExistence type="predicted"/>
<dbReference type="AlphaFoldDB" id="A0A4U8YK72"/>
<evidence type="ECO:0000313" key="3">
    <source>
        <dbReference type="Proteomes" id="UP000507962"/>
    </source>
</evidence>
<protein>
    <submittedName>
        <fullName evidence="2">Uncharacterized protein</fullName>
    </submittedName>
</protein>
<evidence type="ECO:0000256" key="1">
    <source>
        <dbReference type="SAM" id="SignalP"/>
    </source>
</evidence>
<dbReference type="Proteomes" id="UP000507962">
    <property type="component" value="Unassembled WGS sequence"/>
</dbReference>
<keyword evidence="3" id="KW-1185">Reference proteome</keyword>
<feature type="chain" id="PRO_5020707209" evidence="1">
    <location>
        <begin position="23"/>
        <end position="183"/>
    </location>
</feature>
<accession>A0A4U8YK72</accession>
<keyword evidence="1" id="KW-0732">Signal</keyword>